<feature type="compositionally biased region" description="Low complexity" evidence="1">
    <location>
        <begin position="618"/>
        <end position="648"/>
    </location>
</feature>
<organism evidence="2 3">
    <name type="scientific">Lentinula lateritia</name>
    <dbReference type="NCBI Taxonomy" id="40482"/>
    <lineage>
        <taxon>Eukaryota</taxon>
        <taxon>Fungi</taxon>
        <taxon>Dikarya</taxon>
        <taxon>Basidiomycota</taxon>
        <taxon>Agaricomycotina</taxon>
        <taxon>Agaricomycetes</taxon>
        <taxon>Agaricomycetidae</taxon>
        <taxon>Agaricales</taxon>
        <taxon>Marasmiineae</taxon>
        <taxon>Omphalotaceae</taxon>
        <taxon>Lentinula</taxon>
    </lineage>
</organism>
<evidence type="ECO:0000313" key="3">
    <source>
        <dbReference type="Proteomes" id="UP001150217"/>
    </source>
</evidence>
<dbReference type="EMBL" id="JANVFT010000019">
    <property type="protein sequence ID" value="KAJ4497743.1"/>
    <property type="molecule type" value="Genomic_DNA"/>
</dbReference>
<proteinExistence type="predicted"/>
<gene>
    <name evidence="2" type="ORF">C8R41DRAFT_185290</name>
</gene>
<feature type="region of interest" description="Disordered" evidence="1">
    <location>
        <begin position="765"/>
        <end position="818"/>
    </location>
</feature>
<accession>A0ABQ8VMZ1</accession>
<feature type="region of interest" description="Disordered" evidence="1">
    <location>
        <begin position="402"/>
        <end position="455"/>
    </location>
</feature>
<keyword evidence="3" id="KW-1185">Reference proteome</keyword>
<feature type="compositionally biased region" description="Basic residues" evidence="1">
    <location>
        <begin position="876"/>
        <end position="885"/>
    </location>
</feature>
<protein>
    <submittedName>
        <fullName evidence="2">Uncharacterized protein</fullName>
    </submittedName>
</protein>
<feature type="compositionally biased region" description="Basic and acidic residues" evidence="1">
    <location>
        <begin position="931"/>
        <end position="941"/>
    </location>
</feature>
<feature type="region of interest" description="Disordered" evidence="1">
    <location>
        <begin position="930"/>
        <end position="961"/>
    </location>
</feature>
<feature type="compositionally biased region" description="Low complexity" evidence="1">
    <location>
        <begin position="279"/>
        <end position="298"/>
    </location>
</feature>
<name>A0ABQ8VMZ1_9AGAR</name>
<feature type="compositionally biased region" description="Low complexity" evidence="1">
    <location>
        <begin position="789"/>
        <end position="807"/>
    </location>
</feature>
<comment type="caution">
    <text evidence="2">The sequence shown here is derived from an EMBL/GenBank/DDBJ whole genome shotgun (WGS) entry which is preliminary data.</text>
</comment>
<feature type="compositionally biased region" description="Basic and acidic residues" evidence="1">
    <location>
        <begin position="765"/>
        <end position="777"/>
    </location>
</feature>
<dbReference type="Proteomes" id="UP001150217">
    <property type="component" value="Unassembled WGS sequence"/>
</dbReference>
<sequence>MDSYPPSTPVSPNSRSVTANSSPYTTYTRHHRKRISALRLSSDTTSTLPEYIPTNPNIPSVAHWRTVPEATEIDDAPPGYSSDSAQEADEDTDLSDEDRRRQIQRSVFATVGIHSAPATATTFTSSPSLRASRPKRELFHRRKRSNPTLSLDPIQSNSDLYLDSLLERSVHALEMSNVLLQSSMSTKTSLSGILHQETDEDKPMVPSSAMRSSTSRSVAGSGMNSLERSARGLSARIMGGGYAHETWIEDLEQIGKDVDQLFSEEAQKERRQRNRTRRNGSQSGSSQGSISSSLPVVSSTPLQSYDKFNRDRIAHSSGTSPQQHFNHAIRRTLVDLRSHSQARSFSNPNRAEHSESLKRHDVMAGVPHLRYDVQDRERFISQPPRALTQYVVVKGDLTHGHEEENSFQHHRMNSSRGLNDDGNDNNSDNGWREGPIGQETELPKNDEDEPIVLPSTLGVRSLGTYSTIRRNPQLLSRSKSSSPEQSVSRLVYHHDDQLSIPSTTISTPTIVLDPSSSLPPHSSFHTRAPNAYNMLSSFVYPASSPSSNLTPKRSASSSSNSRPKGKTSPFASPWASRRSSVNSTAAERPSFGATSRTNGHGHFARRRHSTSPAASMMSNRTTCTTRSGGSGSSSTITAGSSSRSRSQTPKPLESGPILTTSGRRHMTPPLEVSSNSGSGGEGNCSERREESDGSSDSCPTKQTILSLRKILDTHIPPEKLSSDDWTLISKPPLLLQQSSKAGVPVEAGTSNATASISKLFTRGVHSHEGSVTRRYGEQRQSSFKGKGKATSTDSAASSAPSTPITTSRGPTLTPNKMSFDNIPKLLGTSVALALGASSPLSSTPSSGTSTPATPSHLKRISFAELPEGTQGTGSNRKSRKRKGKQKASSSRISNRNGGASYRKQSESDDDEGDEPKGWLRWLINAAGVDSGRPDKIDERLGKGWGSASRGPGYGGIDEWGI</sequence>
<evidence type="ECO:0000256" key="1">
    <source>
        <dbReference type="SAM" id="MobiDB-lite"/>
    </source>
</evidence>
<feature type="region of interest" description="Disordered" evidence="1">
    <location>
        <begin position="339"/>
        <end position="360"/>
    </location>
</feature>
<reference evidence="2" key="1">
    <citation type="submission" date="2022-08" db="EMBL/GenBank/DDBJ databases">
        <title>A Global Phylogenomic Analysis of the Shiitake Genus Lentinula.</title>
        <authorList>
            <consortium name="DOE Joint Genome Institute"/>
            <person name="Sierra-Patev S."/>
            <person name="Min B."/>
            <person name="Naranjo-Ortiz M."/>
            <person name="Looney B."/>
            <person name="Konkel Z."/>
            <person name="Slot J.C."/>
            <person name="Sakamoto Y."/>
            <person name="Steenwyk J.L."/>
            <person name="Rokas A."/>
            <person name="Carro J."/>
            <person name="Camarero S."/>
            <person name="Ferreira P."/>
            <person name="Molpeceres G."/>
            <person name="Ruiz-Duenas F.J."/>
            <person name="Serrano A."/>
            <person name="Henrissat B."/>
            <person name="Drula E."/>
            <person name="Hughes K.W."/>
            <person name="Mata J.L."/>
            <person name="Ishikawa N.K."/>
            <person name="Vargas-Isla R."/>
            <person name="Ushijima S."/>
            <person name="Smith C.A."/>
            <person name="Ahrendt S."/>
            <person name="Andreopoulos W."/>
            <person name="He G."/>
            <person name="Labutti K."/>
            <person name="Lipzen A."/>
            <person name="Ng V."/>
            <person name="Riley R."/>
            <person name="Sandor L."/>
            <person name="Barry K."/>
            <person name="Martinez A.T."/>
            <person name="Xiao Y."/>
            <person name="Gibbons J.G."/>
            <person name="Terashima K."/>
            <person name="Grigoriev I.V."/>
            <person name="Hibbett D.S."/>
        </authorList>
    </citation>
    <scope>NUCLEOTIDE SEQUENCE</scope>
    <source>
        <strain evidence="2">RHP3577 ss4</strain>
    </source>
</reference>
<feature type="compositionally biased region" description="Polar residues" evidence="1">
    <location>
        <begin position="10"/>
        <end position="27"/>
    </location>
</feature>
<feature type="compositionally biased region" description="Polar residues" evidence="1">
    <location>
        <begin position="339"/>
        <end position="349"/>
    </location>
</feature>
<feature type="region of interest" description="Disordered" evidence="1">
    <location>
        <begin position="1"/>
        <end position="98"/>
    </location>
</feature>
<feature type="region of interest" description="Disordered" evidence="1">
    <location>
        <begin position="542"/>
        <end position="700"/>
    </location>
</feature>
<feature type="region of interest" description="Disordered" evidence="1">
    <location>
        <begin position="266"/>
        <end position="298"/>
    </location>
</feature>
<feature type="region of interest" description="Disordered" evidence="1">
    <location>
        <begin position="196"/>
        <end position="225"/>
    </location>
</feature>
<feature type="compositionally biased region" description="Gly residues" evidence="1">
    <location>
        <begin position="951"/>
        <end position="961"/>
    </location>
</feature>
<feature type="compositionally biased region" description="Polar residues" evidence="1">
    <location>
        <begin position="39"/>
        <end position="58"/>
    </location>
</feature>
<feature type="compositionally biased region" description="Low complexity" evidence="1">
    <location>
        <begin position="204"/>
        <end position="219"/>
    </location>
</feature>
<feature type="region of interest" description="Disordered" evidence="1">
    <location>
        <begin position="837"/>
        <end position="916"/>
    </location>
</feature>
<feature type="compositionally biased region" description="Basic and acidic residues" evidence="1">
    <location>
        <begin position="350"/>
        <end position="360"/>
    </location>
</feature>
<feature type="compositionally biased region" description="Acidic residues" evidence="1">
    <location>
        <begin position="86"/>
        <end position="96"/>
    </location>
</feature>
<feature type="compositionally biased region" description="Low complexity" evidence="1">
    <location>
        <begin position="837"/>
        <end position="855"/>
    </location>
</feature>
<feature type="compositionally biased region" description="Polar residues" evidence="1">
    <location>
        <begin position="808"/>
        <end position="818"/>
    </location>
</feature>
<evidence type="ECO:0000313" key="2">
    <source>
        <dbReference type="EMBL" id="KAJ4497743.1"/>
    </source>
</evidence>